<feature type="compositionally biased region" description="Basic and acidic residues" evidence="1">
    <location>
        <begin position="384"/>
        <end position="405"/>
    </location>
</feature>
<dbReference type="GO" id="GO:0061574">
    <property type="term" value="C:ASAP complex"/>
    <property type="evidence" value="ECO:0007669"/>
    <property type="project" value="TreeGrafter"/>
</dbReference>
<dbReference type="Pfam" id="PF02037">
    <property type="entry name" value="SAP"/>
    <property type="match status" value="1"/>
</dbReference>
<proteinExistence type="predicted"/>
<name>A0AAW0Q226_9GOBI</name>
<feature type="compositionally biased region" description="Low complexity" evidence="1">
    <location>
        <begin position="232"/>
        <end position="241"/>
    </location>
</feature>
<feature type="compositionally biased region" description="Low complexity" evidence="1">
    <location>
        <begin position="274"/>
        <end position="293"/>
    </location>
</feature>
<dbReference type="PROSITE" id="PS50800">
    <property type="entry name" value="SAP"/>
    <property type="match status" value="1"/>
</dbReference>
<dbReference type="GO" id="GO:0008380">
    <property type="term" value="P:RNA splicing"/>
    <property type="evidence" value="ECO:0007669"/>
    <property type="project" value="TreeGrafter"/>
</dbReference>
<dbReference type="SUPFAM" id="SSF68906">
    <property type="entry name" value="SAP domain"/>
    <property type="match status" value="1"/>
</dbReference>
<feature type="domain" description="SAP" evidence="2">
    <location>
        <begin position="14"/>
        <end position="48"/>
    </location>
</feature>
<dbReference type="Gene3D" id="1.10.720.30">
    <property type="entry name" value="SAP domain"/>
    <property type="match status" value="1"/>
</dbReference>
<gene>
    <name evidence="3" type="ORF">WMY93_000859</name>
</gene>
<dbReference type="InterPro" id="IPR036361">
    <property type="entry name" value="SAP_dom_sf"/>
</dbReference>
<keyword evidence="4" id="KW-1185">Reference proteome</keyword>
<feature type="compositionally biased region" description="Polar residues" evidence="1">
    <location>
        <begin position="222"/>
        <end position="231"/>
    </location>
</feature>
<protein>
    <recommendedName>
        <fullName evidence="2">SAP domain-containing protein</fullName>
    </recommendedName>
</protein>
<sequence length="419" mass="45485">MADLEDVTLDGRPLQSLRVADLKAALEERGLSKSGQKNALIKRLKGALMLENLQRTSTAHVGLQPNSQIGEEMSQNSFIKQYLAKQQELLRQRLEREAREAYETNDQEDHNDVHNRGCPTQAQDASPAVTDHFKPPGPSSGYVVPEGLSHRHQEAAMSRPPASGSLVQDRSEPAADSDEDDSEDGEDDGDGDDDDDDWDSNVDGRLTRHPVRAPMVRERSAASCQPQQQHIPSLLSPQLRQPTPPPSPPPELSFPLPDTPKQSPPSPDEAPAGRSPSSSSSSSSSSDSRSSSPEPLGGHAERKPGPLTLLARKMESEGAFSGAEWHSRDATRQDNCSSSASFDNQVCPEGLMSTVLHVPTASHAPINLGSSKGHAQVPVSVKKATAERDAELEREKALGKRRQEQQENLSKNGLWMRNG</sequence>
<feature type="compositionally biased region" description="Basic and acidic residues" evidence="1">
    <location>
        <begin position="102"/>
        <end position="115"/>
    </location>
</feature>
<feature type="compositionally biased region" description="Polar residues" evidence="1">
    <location>
        <begin position="333"/>
        <end position="342"/>
    </location>
</feature>
<reference evidence="4" key="1">
    <citation type="submission" date="2024-04" db="EMBL/GenBank/DDBJ databases">
        <title>Salinicola lusitanus LLJ914,a marine bacterium isolated from the Okinawa Trough.</title>
        <authorList>
            <person name="Li J."/>
        </authorList>
    </citation>
    <scope>NUCLEOTIDE SEQUENCE [LARGE SCALE GENOMIC DNA]</scope>
</reference>
<feature type="compositionally biased region" description="Pro residues" evidence="1">
    <location>
        <begin position="242"/>
        <end position="252"/>
    </location>
</feature>
<dbReference type="PANTHER" id="PTHR46589:SF1">
    <property type="entry name" value="APOPTOTIC CHROMATIN CONDENSATION INDUCER IN THE NUCLEUS"/>
    <property type="match status" value="1"/>
</dbReference>
<dbReference type="InterPro" id="IPR052793">
    <property type="entry name" value="EJC-associated_protein"/>
</dbReference>
<dbReference type="EMBL" id="JBBPFD010000001">
    <property type="protein sequence ID" value="KAK7945131.1"/>
    <property type="molecule type" value="Genomic_DNA"/>
</dbReference>
<dbReference type="AlphaFoldDB" id="A0AAW0Q226"/>
<evidence type="ECO:0000256" key="1">
    <source>
        <dbReference type="SAM" id="MobiDB-lite"/>
    </source>
</evidence>
<dbReference type="GO" id="GO:0003723">
    <property type="term" value="F:RNA binding"/>
    <property type="evidence" value="ECO:0007669"/>
    <property type="project" value="TreeGrafter"/>
</dbReference>
<feature type="region of interest" description="Disordered" evidence="1">
    <location>
        <begin position="367"/>
        <end position="419"/>
    </location>
</feature>
<dbReference type="InterPro" id="IPR003034">
    <property type="entry name" value="SAP_dom"/>
</dbReference>
<accession>A0AAW0Q226</accession>
<dbReference type="Proteomes" id="UP001460270">
    <property type="component" value="Unassembled WGS sequence"/>
</dbReference>
<evidence type="ECO:0000259" key="2">
    <source>
        <dbReference type="PROSITE" id="PS50800"/>
    </source>
</evidence>
<organism evidence="3 4">
    <name type="scientific">Mugilogobius chulae</name>
    <name type="common">yellowstripe goby</name>
    <dbReference type="NCBI Taxonomy" id="88201"/>
    <lineage>
        <taxon>Eukaryota</taxon>
        <taxon>Metazoa</taxon>
        <taxon>Chordata</taxon>
        <taxon>Craniata</taxon>
        <taxon>Vertebrata</taxon>
        <taxon>Euteleostomi</taxon>
        <taxon>Actinopterygii</taxon>
        <taxon>Neopterygii</taxon>
        <taxon>Teleostei</taxon>
        <taxon>Neoteleostei</taxon>
        <taxon>Acanthomorphata</taxon>
        <taxon>Gobiaria</taxon>
        <taxon>Gobiiformes</taxon>
        <taxon>Gobioidei</taxon>
        <taxon>Gobiidae</taxon>
        <taxon>Gobionellinae</taxon>
        <taxon>Mugilogobius</taxon>
    </lineage>
</organism>
<evidence type="ECO:0000313" key="4">
    <source>
        <dbReference type="Proteomes" id="UP001460270"/>
    </source>
</evidence>
<evidence type="ECO:0000313" key="3">
    <source>
        <dbReference type="EMBL" id="KAK7945131.1"/>
    </source>
</evidence>
<dbReference type="PANTHER" id="PTHR46589">
    <property type="entry name" value="APOPTOTIC CHROMATIN CONDENSATION INDUCER IN THE NUCLEUS"/>
    <property type="match status" value="1"/>
</dbReference>
<feature type="compositionally biased region" description="Acidic residues" evidence="1">
    <location>
        <begin position="175"/>
        <end position="200"/>
    </location>
</feature>
<feature type="region of interest" description="Disordered" evidence="1">
    <location>
        <begin position="102"/>
        <end position="342"/>
    </location>
</feature>
<comment type="caution">
    <text evidence="3">The sequence shown here is derived from an EMBL/GenBank/DDBJ whole genome shotgun (WGS) entry which is preliminary data.</text>
</comment>
<dbReference type="SMART" id="SM00513">
    <property type="entry name" value="SAP"/>
    <property type="match status" value="1"/>
</dbReference>
<dbReference type="GO" id="GO:0071011">
    <property type="term" value="C:precatalytic spliceosome"/>
    <property type="evidence" value="ECO:0007669"/>
    <property type="project" value="TreeGrafter"/>
</dbReference>